<name>A0A9P1KG41_9CYAN</name>
<reference evidence="2 3" key="1">
    <citation type="submission" date="2014-02" db="EMBL/GenBank/DDBJ databases">
        <authorList>
            <person name="Genoscope - CEA"/>
        </authorList>
    </citation>
    <scope>NUCLEOTIDE SEQUENCE [LARGE SCALE GENOMIC DNA]</scope>
    <source>
        <strain evidence="2 3">PCC 8005</strain>
    </source>
</reference>
<evidence type="ECO:0000313" key="1">
    <source>
        <dbReference type="EMBL" id="CDM95279.1"/>
    </source>
</evidence>
<keyword evidence="3" id="KW-1185">Reference proteome</keyword>
<dbReference type="Proteomes" id="UP000032946">
    <property type="component" value="Chromosome"/>
</dbReference>
<dbReference type="AlphaFoldDB" id="A0A9P1KG41"/>
<dbReference type="EMBL" id="FO818640">
    <property type="protein sequence ID" value="CDM95477.1"/>
    <property type="molecule type" value="Genomic_DNA"/>
</dbReference>
<gene>
    <name evidence="1" type="ORF">ARTHRO_30547</name>
    <name evidence="2" type="ORF">ARTHRO_30746</name>
</gene>
<dbReference type="EMBL" id="FO818640">
    <property type="protein sequence ID" value="CDM95279.1"/>
    <property type="molecule type" value="Genomic_DNA"/>
</dbReference>
<sequence>MISKHWKEVRLNLRNIKLDPLMYVGMSFAIKVPNYAGRGQLQWQLTAVKFDHKFLAYYVGEMINTLIPLHPDKIEAILNKALEYCRE</sequence>
<proteinExistence type="predicted"/>
<organism evidence="2 3">
    <name type="scientific">Limnospira indica PCC 8005</name>
    <dbReference type="NCBI Taxonomy" id="376219"/>
    <lineage>
        <taxon>Bacteria</taxon>
        <taxon>Bacillati</taxon>
        <taxon>Cyanobacteriota</taxon>
        <taxon>Cyanophyceae</taxon>
        <taxon>Oscillatoriophycideae</taxon>
        <taxon>Oscillatoriales</taxon>
        <taxon>Sirenicapillariaceae</taxon>
        <taxon>Limnospira</taxon>
    </lineage>
</organism>
<accession>A0A9P1KG41</accession>
<evidence type="ECO:0000313" key="3">
    <source>
        <dbReference type="Proteomes" id="UP000032946"/>
    </source>
</evidence>
<protein>
    <submittedName>
        <fullName evidence="2">Uncharacterized protein</fullName>
    </submittedName>
</protein>
<evidence type="ECO:0000313" key="2">
    <source>
        <dbReference type="EMBL" id="CDM95477.1"/>
    </source>
</evidence>